<sequence>MANQLPFGATAPNGSFGMPMMNGFPPTSNPQATAAALAAMQGMGLGQFGGGGGGVNFNNAAQMQQMMSMMNAGGMGFNGMPFQAQGGQQQAGLANWGTGK</sequence>
<gene>
    <name evidence="1" type="primary">SSCI59300.1</name>
</gene>
<accession>A0A0F7SBZ0</accession>
<evidence type="ECO:0000313" key="2">
    <source>
        <dbReference type="Proteomes" id="UP000242770"/>
    </source>
</evidence>
<protein>
    <submittedName>
        <fullName evidence="1">Uncharacterized protein</fullName>
    </submittedName>
</protein>
<dbReference type="AlphaFoldDB" id="A0A0F7SBZ0"/>
<evidence type="ECO:0000313" key="1">
    <source>
        <dbReference type="EMBL" id="CDW98625.1"/>
    </source>
</evidence>
<dbReference type="STRING" id="49012.A0A0F7SBZ0"/>
<proteinExistence type="predicted"/>
<keyword evidence="2" id="KW-1185">Reference proteome</keyword>
<name>A0A0F7SBZ0_9BASI</name>
<organism evidence="1 2">
    <name type="scientific">Sporisorium scitamineum</name>
    <dbReference type="NCBI Taxonomy" id="49012"/>
    <lineage>
        <taxon>Eukaryota</taxon>
        <taxon>Fungi</taxon>
        <taxon>Dikarya</taxon>
        <taxon>Basidiomycota</taxon>
        <taxon>Ustilaginomycotina</taxon>
        <taxon>Ustilaginomycetes</taxon>
        <taxon>Ustilaginales</taxon>
        <taxon>Ustilaginaceae</taxon>
        <taxon>Sporisorium</taxon>
    </lineage>
</organism>
<dbReference type="Proteomes" id="UP000242770">
    <property type="component" value="Unassembled WGS sequence"/>
</dbReference>
<dbReference type="EMBL" id="CCFA01003564">
    <property type="protein sequence ID" value="CDW98625.1"/>
    <property type="molecule type" value="Genomic_DNA"/>
</dbReference>
<reference evidence="2" key="1">
    <citation type="submission" date="2014-06" db="EMBL/GenBank/DDBJ databases">
        <authorList>
            <person name="Berkman P.J."/>
        </authorList>
    </citation>
    <scope>NUCLEOTIDE SEQUENCE [LARGE SCALE GENOMIC DNA]</scope>
</reference>